<name>A0ABD2CTM7_VESMC</name>
<evidence type="ECO:0000313" key="2">
    <source>
        <dbReference type="EMBL" id="KAL2748481.1"/>
    </source>
</evidence>
<dbReference type="Pfam" id="PF01593">
    <property type="entry name" value="Amino_oxidase"/>
    <property type="match status" value="2"/>
</dbReference>
<feature type="domain" description="Amine oxidase" evidence="1">
    <location>
        <begin position="581"/>
        <end position="1040"/>
    </location>
</feature>
<protein>
    <submittedName>
        <fullName evidence="2">Spermine oxidase-like isoform X1</fullName>
    </submittedName>
</protein>
<reference evidence="2 3" key="1">
    <citation type="journal article" date="2024" name="Ann. Entomol. Soc. Am.">
        <title>Genomic analyses of the southern and eastern yellowjacket wasps (Hymenoptera: Vespidae) reveal evolutionary signatures of social life.</title>
        <authorList>
            <person name="Catto M.A."/>
            <person name="Caine P.B."/>
            <person name="Orr S.E."/>
            <person name="Hunt B.G."/>
            <person name="Goodisman M.A.D."/>
        </authorList>
    </citation>
    <scope>NUCLEOTIDE SEQUENCE [LARGE SCALE GENOMIC DNA]</scope>
    <source>
        <strain evidence="2">232</strain>
        <tissue evidence="2">Head and thorax</tissue>
    </source>
</reference>
<evidence type="ECO:0000313" key="3">
    <source>
        <dbReference type="Proteomes" id="UP001607303"/>
    </source>
</evidence>
<comment type="caution">
    <text evidence="2">The sequence shown here is derived from an EMBL/GenBank/DDBJ whole genome shotgun (WGS) entry which is preliminary data.</text>
</comment>
<proteinExistence type="predicted"/>
<gene>
    <name evidence="2" type="ORF">V1477_003124</name>
</gene>
<organism evidence="2 3">
    <name type="scientific">Vespula maculifrons</name>
    <name type="common">Eastern yellow jacket</name>
    <name type="synonym">Wasp</name>
    <dbReference type="NCBI Taxonomy" id="7453"/>
    <lineage>
        <taxon>Eukaryota</taxon>
        <taxon>Metazoa</taxon>
        <taxon>Ecdysozoa</taxon>
        <taxon>Arthropoda</taxon>
        <taxon>Hexapoda</taxon>
        <taxon>Insecta</taxon>
        <taxon>Pterygota</taxon>
        <taxon>Neoptera</taxon>
        <taxon>Endopterygota</taxon>
        <taxon>Hymenoptera</taxon>
        <taxon>Apocrita</taxon>
        <taxon>Aculeata</taxon>
        <taxon>Vespoidea</taxon>
        <taxon>Vespidae</taxon>
        <taxon>Vespinae</taxon>
        <taxon>Vespula</taxon>
    </lineage>
</organism>
<dbReference type="InterPro" id="IPR002937">
    <property type="entry name" value="Amino_oxidase"/>
</dbReference>
<dbReference type="Gene3D" id="3.50.50.60">
    <property type="entry name" value="FAD/NAD(P)-binding domain"/>
    <property type="match status" value="2"/>
</dbReference>
<dbReference type="InterPro" id="IPR036188">
    <property type="entry name" value="FAD/NAD-bd_sf"/>
</dbReference>
<sequence length="1050" mass="120158">MVKMFNEPKILIIGAGAAGISAAKRLLEKGLQNITILEAGDRIGGRIHTVEFANNVVELGAQWVHGERGNIVFNLAFPHKLLDSSETLHDFNKQIFVTPKGKIIPQERSIELLKAYYDISDRSTEDLKNATGSYGEYFCNEFYKILKEKSFADNEEAELFLDWMHKFDNSIQCSDTWFDVSAKGIAEYWQCEGDSLLNWKTHGYKTLFDLLLNKIPDSKETLMITEKIKFNKEVSLIDYTSTNNVIVKVKDGSKYNASHVIFTASLGVLKEKHSMMFLPSLSERKQRAIKGLNIGTVNKVFLEFPYTWWTEKCAGFSLAWTKEDKIQFLECHGQGNAWLCDVFTFFTVDYQPRVLCAWVVRQSAKYIETLSDIDIIEGLYLLLETFLGKSYNIPRPDHMIRSKWYTNSNFRGCYSFQSMISEKLNVQPKDLAEPIMSPDNKPLILFAGEATHDHYYSTVHGAVESGFREADSLLKININNSCLHNKHLVKLEYTKSFIYDSYKSNSTNEHHAAIKFSSLTKNHVLPNEWIMVNCGRIFVFPIKIHGWLRQTINDFEKIRKLQTMKIQPIGKPEVVIIGAGIAGLAAAKALEDANFKNYLLLEAQEQIGGRIQSILWNENWIEYGAQFLHGSQSKLANLCYEKQLLSNIQCKDGEGIFLSDNGFEIDLKLVQEIDNFVRNILEECENCENQEIQNNFENIGRILRSRFKNYLQQSNDITDVKDIKKGIFDWMTRFLIIDNSCSTLDELSLKGWGNFKFVGGPEYLSFKVGYNSILKFIADNLNPNNLRLNSAVEVIEWQQNININESEKSIILTLSNEKQIFTKCVIITCSLGHLKENYQKMFVPPLPCNYTLAIECLGFGLINKIFLDFGQSWWKPETKGFQFIWHKNNINVFSEKSLATWTKDLTGFDVLQNHQGVLLGWVGGQGASIIETLSEEEVATDCLNLFKYFLKIDNIPTVQRCVRTQWNANKYIRGSYSHISVNCDRKKITPGTLAEPIWGTITQQNCTKIVPVIMFAGEGTHDNFYSTTHGAYETGLNQAQTFLRYHVNQF</sequence>
<dbReference type="SUPFAM" id="SSF51905">
    <property type="entry name" value="FAD/NAD(P)-binding domain"/>
    <property type="match status" value="2"/>
</dbReference>
<dbReference type="Gene3D" id="3.90.660.10">
    <property type="match status" value="2"/>
</dbReference>
<dbReference type="EMBL" id="JAYRBN010000031">
    <property type="protein sequence ID" value="KAL2748481.1"/>
    <property type="molecule type" value="Genomic_DNA"/>
</dbReference>
<feature type="domain" description="Amine oxidase" evidence="1">
    <location>
        <begin position="18"/>
        <end position="473"/>
    </location>
</feature>
<dbReference type="InterPro" id="IPR050281">
    <property type="entry name" value="Flavin_monoamine_oxidase"/>
</dbReference>
<accession>A0ABD2CTM7</accession>
<dbReference type="AlphaFoldDB" id="A0ABD2CTM7"/>
<dbReference type="Proteomes" id="UP001607303">
    <property type="component" value="Unassembled WGS sequence"/>
</dbReference>
<dbReference type="PANTHER" id="PTHR10742:SF398">
    <property type="entry name" value="AMINE OXIDASE DOMAIN-CONTAINING PROTEIN-RELATED"/>
    <property type="match status" value="1"/>
</dbReference>
<dbReference type="SUPFAM" id="SSF54373">
    <property type="entry name" value="FAD-linked reductases, C-terminal domain"/>
    <property type="match status" value="2"/>
</dbReference>
<evidence type="ECO:0000259" key="1">
    <source>
        <dbReference type="Pfam" id="PF01593"/>
    </source>
</evidence>
<keyword evidence="3" id="KW-1185">Reference proteome</keyword>
<dbReference type="PANTHER" id="PTHR10742">
    <property type="entry name" value="FLAVIN MONOAMINE OXIDASE"/>
    <property type="match status" value="1"/>
</dbReference>